<dbReference type="InterPro" id="IPR012349">
    <property type="entry name" value="Split_barrel_FMN-bd"/>
</dbReference>
<keyword evidence="5" id="KW-1185">Reference proteome</keyword>
<accession>A0A6P0HPZ1</accession>
<reference evidence="4 5" key="1">
    <citation type="journal article" date="2014" name="Int. J. Syst. Evol. Microbiol.">
        <title>Nocardioides zeae sp. nov., isolated from the stem of Zea mays.</title>
        <authorList>
            <person name="Glaeser S.P."/>
            <person name="McInroy J.A."/>
            <person name="Busse H.J."/>
            <person name="Kampfer P."/>
        </authorList>
    </citation>
    <scope>NUCLEOTIDE SEQUENCE [LARGE SCALE GENOMIC DNA]</scope>
    <source>
        <strain evidence="4 5">JCM 30728</strain>
    </source>
</reference>
<dbReference type="Proteomes" id="UP000468687">
    <property type="component" value="Unassembled WGS sequence"/>
</dbReference>
<evidence type="ECO:0000256" key="1">
    <source>
        <dbReference type="ARBA" id="ARBA00023002"/>
    </source>
</evidence>
<name>A0A6P0HPZ1_9ACTN</name>
<proteinExistence type="predicted"/>
<dbReference type="InterPro" id="IPR011576">
    <property type="entry name" value="Pyridox_Oxase_N"/>
</dbReference>
<gene>
    <name evidence="4" type="ORF">G3T38_18730</name>
</gene>
<sequence length="229" mass="25343">MDDVVRATRRTSGAGHHPRAQLAASRARWRQLSHGSDHDGSSRRPHPLLSSLPRRYCREHLDALLRRWPIERQPVHWAGRPTPTHSYAGKLGVAALYDGPVTPHSARCVWVTTLRSDGSPHTTPVWFVLLGSTTVPTLWFATARRNAKLRNLVQDARVSLAFEGTADSPWVAEGSAVVHQPINLSAHADVLAALRAKYDGWDAADPEREGPRALVEIPVVRWLVRPSSA</sequence>
<dbReference type="SUPFAM" id="SSF50475">
    <property type="entry name" value="FMN-binding split barrel"/>
    <property type="match status" value="1"/>
</dbReference>
<comment type="caution">
    <text evidence="4">The sequence shown here is derived from an EMBL/GenBank/DDBJ whole genome shotgun (WGS) entry which is preliminary data.</text>
</comment>
<dbReference type="PANTHER" id="PTHR35176">
    <property type="entry name" value="HEME OXYGENASE HI_0854-RELATED"/>
    <property type="match status" value="1"/>
</dbReference>
<dbReference type="Pfam" id="PF01243">
    <property type="entry name" value="PNPOx_N"/>
    <property type="match status" value="1"/>
</dbReference>
<keyword evidence="1" id="KW-0560">Oxidoreductase</keyword>
<organism evidence="4 5">
    <name type="scientific">Nocardioides zeae</name>
    <dbReference type="NCBI Taxonomy" id="1457234"/>
    <lineage>
        <taxon>Bacteria</taxon>
        <taxon>Bacillati</taxon>
        <taxon>Actinomycetota</taxon>
        <taxon>Actinomycetes</taxon>
        <taxon>Propionibacteriales</taxon>
        <taxon>Nocardioidaceae</taxon>
        <taxon>Nocardioides</taxon>
    </lineage>
</organism>
<evidence type="ECO:0000313" key="5">
    <source>
        <dbReference type="Proteomes" id="UP000468687"/>
    </source>
</evidence>
<dbReference type="GO" id="GO:0070967">
    <property type="term" value="F:coenzyme F420 binding"/>
    <property type="evidence" value="ECO:0007669"/>
    <property type="project" value="TreeGrafter"/>
</dbReference>
<feature type="region of interest" description="Disordered" evidence="2">
    <location>
        <begin position="1"/>
        <end position="49"/>
    </location>
</feature>
<evidence type="ECO:0000259" key="3">
    <source>
        <dbReference type="Pfam" id="PF01243"/>
    </source>
</evidence>
<dbReference type="InterPro" id="IPR052019">
    <property type="entry name" value="F420H2_bilvrd_red/Heme_oxyg"/>
</dbReference>
<dbReference type="Gene3D" id="2.30.110.10">
    <property type="entry name" value="Electron Transport, Fmn-binding Protein, Chain A"/>
    <property type="match status" value="1"/>
</dbReference>
<dbReference type="EMBL" id="JAAGXA010000017">
    <property type="protein sequence ID" value="NEN80297.1"/>
    <property type="molecule type" value="Genomic_DNA"/>
</dbReference>
<dbReference type="GO" id="GO:0005829">
    <property type="term" value="C:cytosol"/>
    <property type="evidence" value="ECO:0007669"/>
    <property type="project" value="TreeGrafter"/>
</dbReference>
<dbReference type="PANTHER" id="PTHR35176:SF6">
    <property type="entry name" value="HEME OXYGENASE HI_0854-RELATED"/>
    <property type="match status" value="1"/>
</dbReference>
<protein>
    <recommendedName>
        <fullName evidence="3">Pyridoxamine 5'-phosphate oxidase N-terminal domain-containing protein</fullName>
    </recommendedName>
</protein>
<dbReference type="GO" id="GO:0016627">
    <property type="term" value="F:oxidoreductase activity, acting on the CH-CH group of donors"/>
    <property type="evidence" value="ECO:0007669"/>
    <property type="project" value="TreeGrafter"/>
</dbReference>
<evidence type="ECO:0000256" key="2">
    <source>
        <dbReference type="SAM" id="MobiDB-lite"/>
    </source>
</evidence>
<feature type="domain" description="Pyridoxamine 5'-phosphate oxidase N-terminal" evidence="3">
    <location>
        <begin position="105"/>
        <end position="222"/>
    </location>
</feature>
<evidence type="ECO:0000313" key="4">
    <source>
        <dbReference type="EMBL" id="NEN80297.1"/>
    </source>
</evidence>
<dbReference type="AlphaFoldDB" id="A0A6P0HPZ1"/>